<protein>
    <submittedName>
        <fullName evidence="2">Sugar phosphate isomerase/epimerase family protein</fullName>
    </submittedName>
</protein>
<dbReference type="InterPro" id="IPR013022">
    <property type="entry name" value="Xyl_isomerase-like_TIM-brl"/>
</dbReference>
<accession>A0ABW3UIE1</accession>
<comment type="caution">
    <text evidence="2">The sequence shown here is derived from an EMBL/GenBank/DDBJ whole genome shotgun (WGS) entry which is preliminary data.</text>
</comment>
<dbReference type="RefSeq" id="WP_345587180.1">
    <property type="nucleotide sequence ID" value="NZ_BAABJG010000006.1"/>
</dbReference>
<dbReference type="GO" id="GO:0016853">
    <property type="term" value="F:isomerase activity"/>
    <property type="evidence" value="ECO:0007669"/>
    <property type="project" value="UniProtKB-KW"/>
</dbReference>
<proteinExistence type="predicted"/>
<evidence type="ECO:0000313" key="2">
    <source>
        <dbReference type="EMBL" id="MFD1220553.1"/>
    </source>
</evidence>
<keyword evidence="2" id="KW-0413">Isomerase</keyword>
<gene>
    <name evidence="2" type="ORF">ACFQ4B_10510</name>
</gene>
<dbReference type="InterPro" id="IPR036237">
    <property type="entry name" value="Xyl_isomerase-like_sf"/>
</dbReference>
<evidence type="ECO:0000259" key="1">
    <source>
        <dbReference type="Pfam" id="PF01261"/>
    </source>
</evidence>
<keyword evidence="3" id="KW-1185">Reference proteome</keyword>
<name>A0ABW3UIE1_9BACL</name>
<reference evidence="3" key="1">
    <citation type="journal article" date="2019" name="Int. J. Syst. Evol. Microbiol.">
        <title>The Global Catalogue of Microorganisms (GCM) 10K type strain sequencing project: providing services to taxonomists for standard genome sequencing and annotation.</title>
        <authorList>
            <consortium name="The Broad Institute Genomics Platform"/>
            <consortium name="The Broad Institute Genome Sequencing Center for Infectious Disease"/>
            <person name="Wu L."/>
            <person name="Ma J."/>
        </authorList>
    </citation>
    <scope>NUCLEOTIDE SEQUENCE [LARGE SCALE GENOMIC DNA]</scope>
    <source>
        <strain evidence="3">CCUG 53270</strain>
    </source>
</reference>
<dbReference type="Gene3D" id="3.20.20.150">
    <property type="entry name" value="Divalent-metal-dependent TIM barrel enzymes"/>
    <property type="match status" value="1"/>
</dbReference>
<evidence type="ECO:0000313" key="3">
    <source>
        <dbReference type="Proteomes" id="UP001597180"/>
    </source>
</evidence>
<feature type="domain" description="Xylose isomerase-like TIM barrel" evidence="1">
    <location>
        <begin position="22"/>
        <end position="271"/>
    </location>
</feature>
<dbReference type="SUPFAM" id="SSF51658">
    <property type="entry name" value="Xylose isomerase-like"/>
    <property type="match status" value="1"/>
</dbReference>
<dbReference type="Pfam" id="PF01261">
    <property type="entry name" value="AP_endonuc_2"/>
    <property type="match status" value="1"/>
</dbReference>
<dbReference type="Proteomes" id="UP001597180">
    <property type="component" value="Unassembled WGS sequence"/>
</dbReference>
<organism evidence="2 3">
    <name type="scientific">Paenibacillus vulneris</name>
    <dbReference type="NCBI Taxonomy" id="1133364"/>
    <lineage>
        <taxon>Bacteria</taxon>
        <taxon>Bacillati</taxon>
        <taxon>Bacillota</taxon>
        <taxon>Bacilli</taxon>
        <taxon>Bacillales</taxon>
        <taxon>Paenibacillaceae</taxon>
        <taxon>Paenibacillus</taxon>
    </lineage>
</organism>
<dbReference type="EMBL" id="JBHTLU010000013">
    <property type="protein sequence ID" value="MFD1220553.1"/>
    <property type="molecule type" value="Genomic_DNA"/>
</dbReference>
<sequence>MGKPKFGVSGSTILSNPERFEELFWDDIDQIEIGEFPDERAFEQFLELARQKGVPYGVHSPLLRSGSKYDLLQHVYMEPEEAWKRLEAEVCQLSRLGAQYVLVHFPYFKEELPATEDVHVLIEQGLQRLHSLQEKYSIPLVCEPKLGWNRSAVGIEYLHHFPVEVWEKYGISLCIDIGDYLMAAGDRILSYLAKWRNHIKSVHLHNVELVPGHYHWIPVHPSHETNGRQYPIQELIRFLAECEDVVFIFEHTPHGQHDKAFIQSGYEWIRKLAEGR</sequence>